<reference evidence="1 3" key="1">
    <citation type="submission" date="2016-09" db="EMBL/GenBank/DDBJ databases">
        <title>Complete Genome Sequence of Methanosarcina thermophila MT-1.</title>
        <authorList>
            <person name="Kouzuma A."/>
        </authorList>
    </citation>
    <scope>NUCLEOTIDE SEQUENCE [LARGE SCALE GENOMIC DNA]</scope>
    <source>
        <strain evidence="1 3">MT-1</strain>
    </source>
</reference>
<dbReference type="EMBL" id="AP017646">
    <property type="protein sequence ID" value="BAW30550.1"/>
    <property type="molecule type" value="Genomic_DNA"/>
</dbReference>
<dbReference type="EMBL" id="FPAO01000002">
    <property type="protein sequence ID" value="SFT42250.1"/>
    <property type="molecule type" value="Genomic_DNA"/>
</dbReference>
<dbReference type="RefSeq" id="WP_156149722.1">
    <property type="nucleotide sequence ID" value="NZ_FPAO01000002.1"/>
</dbReference>
<evidence type="ECO:0000313" key="4">
    <source>
        <dbReference type="Proteomes" id="UP000323733"/>
    </source>
</evidence>
<proteinExistence type="predicted"/>
<evidence type="ECO:0000313" key="1">
    <source>
        <dbReference type="EMBL" id="BAW30550.1"/>
    </source>
</evidence>
<dbReference type="AlphaFoldDB" id="A0A1I6XV99"/>
<dbReference type="GeneID" id="42854974"/>
<accession>A0A3G9CZM4</accession>
<name>A0A1I6XV99_METTE</name>
<sequence length="56" mass="6488">MTFVEGYAFTKVKTSHGTDIYVSRYGKLVKIVPCSPHVKFSERYTTDLIRQIESME</sequence>
<evidence type="ECO:0000313" key="2">
    <source>
        <dbReference type="EMBL" id="SFT42250.1"/>
    </source>
</evidence>
<dbReference type="Proteomes" id="UP000323733">
    <property type="component" value="Unassembled WGS sequence"/>
</dbReference>
<evidence type="ECO:0000313" key="3">
    <source>
        <dbReference type="Proteomes" id="UP000265557"/>
    </source>
</evidence>
<protein>
    <submittedName>
        <fullName evidence="2">Uncharacterized protein</fullName>
    </submittedName>
</protein>
<organism evidence="2 4">
    <name type="scientific">Methanosarcina thermophila</name>
    <dbReference type="NCBI Taxonomy" id="2210"/>
    <lineage>
        <taxon>Archaea</taxon>
        <taxon>Methanobacteriati</taxon>
        <taxon>Methanobacteriota</taxon>
        <taxon>Stenosarchaea group</taxon>
        <taxon>Methanomicrobia</taxon>
        <taxon>Methanosarcinales</taxon>
        <taxon>Methanosarcinaceae</taxon>
        <taxon>Methanosarcina</taxon>
    </lineage>
</organism>
<reference evidence="2 4" key="2">
    <citation type="submission" date="2016-10" db="EMBL/GenBank/DDBJ databases">
        <authorList>
            <person name="Varghese N."/>
            <person name="Submissions S."/>
        </authorList>
    </citation>
    <scope>NUCLEOTIDE SEQUENCE [LARGE SCALE GENOMIC DNA]</scope>
    <source>
        <strain evidence="2 4">DSM 11855</strain>
    </source>
</reference>
<gene>
    <name evidence="1" type="ORF">MESMT1_2620</name>
    <name evidence="2" type="ORF">SAMN02910340_00608</name>
</gene>
<dbReference type="Proteomes" id="UP000265557">
    <property type="component" value="Chromosome"/>
</dbReference>
<accession>A0A1I6XV99</accession>
<keyword evidence="4" id="KW-1185">Reference proteome</keyword>